<comment type="function">
    <text evidence="1">May be involved in transcriptional regulation.</text>
</comment>
<evidence type="ECO:0000256" key="12">
    <source>
        <dbReference type="PROSITE-ProRule" id="PRU00042"/>
    </source>
</evidence>
<keyword evidence="10" id="KW-0804">Transcription</keyword>
<evidence type="ECO:0000256" key="1">
    <source>
        <dbReference type="ARBA" id="ARBA00003767"/>
    </source>
</evidence>
<accession>A0A8C5UVQ2</accession>
<keyword evidence="7" id="KW-0862">Zinc</keyword>
<dbReference type="EMBL" id="ABDC03026274">
    <property type="status" value="NOT_ANNOTATED_CDS"/>
    <property type="molecule type" value="Genomic_DNA"/>
</dbReference>
<dbReference type="GO" id="GO:0000981">
    <property type="term" value="F:DNA-binding transcription factor activity, RNA polymerase II-specific"/>
    <property type="evidence" value="ECO:0007669"/>
    <property type="project" value="TreeGrafter"/>
</dbReference>
<dbReference type="InterPro" id="IPR050752">
    <property type="entry name" value="C2H2-ZF_domain"/>
</dbReference>
<reference evidence="15" key="3">
    <citation type="submission" date="2025-09" db="UniProtKB">
        <authorList>
            <consortium name="Ensembl"/>
        </authorList>
    </citation>
    <scope>IDENTIFICATION</scope>
</reference>
<reference evidence="15" key="2">
    <citation type="submission" date="2025-08" db="UniProtKB">
        <authorList>
            <consortium name="Ensembl"/>
        </authorList>
    </citation>
    <scope>IDENTIFICATION</scope>
</reference>
<dbReference type="AlphaFoldDB" id="A0A8C5UVQ2"/>
<evidence type="ECO:0000256" key="11">
    <source>
        <dbReference type="ARBA" id="ARBA00023242"/>
    </source>
</evidence>
<dbReference type="EMBL" id="ABDC03026275">
    <property type="status" value="NOT_ANNOTATED_CDS"/>
    <property type="molecule type" value="Genomic_DNA"/>
</dbReference>
<evidence type="ECO:0000256" key="8">
    <source>
        <dbReference type="ARBA" id="ARBA00023015"/>
    </source>
</evidence>
<dbReference type="Gene3D" id="6.10.140.140">
    <property type="match status" value="1"/>
</dbReference>
<dbReference type="FunFam" id="3.30.160.60:FF:000459">
    <property type="entry name" value="Zinc finger with KRAB and SCAN domains 1"/>
    <property type="match status" value="1"/>
</dbReference>
<evidence type="ECO:0000256" key="4">
    <source>
        <dbReference type="ARBA" id="ARBA00022723"/>
    </source>
</evidence>
<evidence type="ECO:0000256" key="5">
    <source>
        <dbReference type="ARBA" id="ARBA00022737"/>
    </source>
</evidence>
<feature type="domain" description="KRAB" evidence="14">
    <location>
        <begin position="14"/>
        <end position="85"/>
    </location>
</feature>
<keyword evidence="8" id="KW-0805">Transcription regulation</keyword>
<dbReference type="PANTHER" id="PTHR24384">
    <property type="entry name" value="FINGER PUTATIVE TRANSCRIPTION FACTOR FAMILY-RELATED"/>
    <property type="match status" value="1"/>
</dbReference>
<evidence type="ECO:0000256" key="10">
    <source>
        <dbReference type="ARBA" id="ARBA00023163"/>
    </source>
</evidence>
<dbReference type="SMART" id="SM00355">
    <property type="entry name" value="ZnF_C2H2"/>
    <property type="match status" value="9"/>
</dbReference>
<feature type="domain" description="C2H2-type" evidence="13">
    <location>
        <begin position="591"/>
        <end position="618"/>
    </location>
</feature>
<protein>
    <submittedName>
        <fullName evidence="15">Zinc finger protein 544</fullName>
    </submittedName>
</protein>
<keyword evidence="6 12" id="KW-0863">Zinc-finger</keyword>
<dbReference type="GeneTree" id="ENSGT00940000153582"/>
<dbReference type="SUPFAM" id="SSF109640">
    <property type="entry name" value="KRAB domain (Kruppel-associated box)"/>
    <property type="match status" value="1"/>
</dbReference>
<evidence type="ECO:0000256" key="6">
    <source>
        <dbReference type="ARBA" id="ARBA00022771"/>
    </source>
</evidence>
<dbReference type="FunFam" id="3.30.160.60:FF:002343">
    <property type="entry name" value="Zinc finger protein 33A"/>
    <property type="match status" value="4"/>
</dbReference>
<name>A0A8C5UVQ2_MICMU</name>
<dbReference type="GO" id="GO:0000978">
    <property type="term" value="F:RNA polymerase II cis-regulatory region sequence-specific DNA binding"/>
    <property type="evidence" value="ECO:0007669"/>
    <property type="project" value="TreeGrafter"/>
</dbReference>
<dbReference type="PROSITE" id="PS50805">
    <property type="entry name" value="KRAB"/>
    <property type="match status" value="1"/>
</dbReference>
<dbReference type="FunFam" id="3.30.160.60:FF:000801">
    <property type="entry name" value="zinc finger protein 461 isoform X2"/>
    <property type="match status" value="1"/>
</dbReference>
<proteinExistence type="inferred from homology"/>
<dbReference type="GO" id="GO:0008270">
    <property type="term" value="F:zinc ion binding"/>
    <property type="evidence" value="ECO:0007669"/>
    <property type="project" value="UniProtKB-KW"/>
</dbReference>
<evidence type="ECO:0000256" key="7">
    <source>
        <dbReference type="ARBA" id="ARBA00022833"/>
    </source>
</evidence>
<keyword evidence="11" id="KW-0539">Nucleus</keyword>
<dbReference type="InterPro" id="IPR036051">
    <property type="entry name" value="KRAB_dom_sf"/>
</dbReference>
<dbReference type="PANTHER" id="PTHR24384:SF242">
    <property type="entry name" value="ZINC FINGER PROTEIN 628"/>
    <property type="match status" value="1"/>
</dbReference>
<gene>
    <name evidence="15" type="primary">ZNF544</name>
</gene>
<evidence type="ECO:0000313" key="15">
    <source>
        <dbReference type="Ensembl" id="ENSMICP00000008350.3"/>
    </source>
</evidence>
<dbReference type="FunFam" id="3.30.160.60:FF:000848">
    <property type="entry name" value="Zinc finger protein 35"/>
    <property type="match status" value="1"/>
</dbReference>
<dbReference type="SMART" id="SM00349">
    <property type="entry name" value="KRAB"/>
    <property type="match status" value="1"/>
</dbReference>
<reference evidence="15" key="1">
    <citation type="submission" date="2016-12" db="EMBL/GenBank/DDBJ databases">
        <title>Mouse lemur reference genome and diversity panel.</title>
        <authorList>
            <person name="Harris R."/>
            <person name="Larsen P."/>
            <person name="Liu Y."/>
            <person name="Hughes D.S."/>
            <person name="Murali S."/>
            <person name="Raveendran M."/>
            <person name="Korchina V."/>
            <person name="Wang M."/>
            <person name="Jhangiani S."/>
            <person name="Bandaranaike D."/>
            <person name="Bellair M."/>
            <person name="Blankenburg K."/>
            <person name="Chao H."/>
            <person name="Dahdouli M."/>
            <person name="Dinh H."/>
            <person name="Doddapaneni H."/>
            <person name="English A."/>
            <person name="Firestine M."/>
            <person name="Gnanaolivu R."/>
            <person name="Gross S."/>
            <person name="Hernandez B."/>
            <person name="Javaid M."/>
            <person name="Jayaseelan J."/>
            <person name="Jones J."/>
            <person name="Khan Z."/>
            <person name="Kovar C."/>
            <person name="Kurapati P."/>
            <person name="Le B."/>
            <person name="Lee S."/>
            <person name="Li M."/>
            <person name="Mathew T."/>
            <person name="Narasimhan A."/>
            <person name="Ngo D."/>
            <person name="Nguyen L."/>
            <person name="Okwuonu G."/>
            <person name="Ongeri F."/>
            <person name="Osuji N."/>
            <person name="Pu L.-L."/>
            <person name="Puazo M."/>
            <person name="Quiroz J."/>
            <person name="Raj R."/>
            <person name="Rajbhandari K."/>
            <person name="Reid J.G."/>
            <person name="Santibanez J."/>
            <person name="Sexton D."/>
            <person name="Skinner E."/>
            <person name="Vee V."/>
            <person name="Weissenberger G."/>
            <person name="Wu Y."/>
            <person name="Xin Y."/>
            <person name="Han Y."/>
            <person name="Campbell C."/>
            <person name="Brown A."/>
            <person name="Sullivan B."/>
            <person name="Shelton J."/>
            <person name="Brown S."/>
            <person name="Dudchenko O."/>
            <person name="Machol I."/>
            <person name="Durand N."/>
            <person name="Shamim M."/>
            <person name="Lieberman A."/>
            <person name="Muzny D.M."/>
            <person name="Richards S."/>
            <person name="Yoder A."/>
            <person name="Worley K.C."/>
            <person name="Rogers J."/>
            <person name="Gibbs R.A."/>
        </authorList>
    </citation>
    <scope>NUCLEOTIDE SEQUENCE [LARGE SCALE GENOMIC DNA]</scope>
</reference>
<feature type="domain" description="C2H2-type" evidence="13">
    <location>
        <begin position="344"/>
        <end position="371"/>
    </location>
</feature>
<dbReference type="PROSITE" id="PS00028">
    <property type="entry name" value="ZINC_FINGER_C2H2_1"/>
    <property type="match status" value="7"/>
</dbReference>
<evidence type="ECO:0000259" key="13">
    <source>
        <dbReference type="PROSITE" id="PS50157"/>
    </source>
</evidence>
<dbReference type="Ensembl" id="ENSMICT00000009170.3">
    <property type="protein sequence ID" value="ENSMICP00000008350.3"/>
    <property type="gene ID" value="ENSMICG00000009175.3"/>
</dbReference>
<dbReference type="PROSITE" id="PS50157">
    <property type="entry name" value="ZINC_FINGER_C2H2_2"/>
    <property type="match status" value="9"/>
</dbReference>
<dbReference type="SUPFAM" id="SSF57667">
    <property type="entry name" value="beta-beta-alpha zinc fingers"/>
    <property type="match status" value="5"/>
</dbReference>
<dbReference type="InterPro" id="IPR013087">
    <property type="entry name" value="Znf_C2H2_type"/>
</dbReference>
<dbReference type="Gene3D" id="3.30.160.60">
    <property type="entry name" value="Classic Zinc Finger"/>
    <property type="match status" value="10"/>
</dbReference>
<comment type="subcellular location">
    <subcellularLocation>
        <location evidence="2">Nucleus</location>
    </subcellularLocation>
</comment>
<keyword evidence="4" id="KW-0479">Metal-binding</keyword>
<evidence type="ECO:0000256" key="9">
    <source>
        <dbReference type="ARBA" id="ARBA00023125"/>
    </source>
</evidence>
<dbReference type="FunFam" id="3.30.160.60:FF:000478">
    <property type="entry name" value="Zinc finger protein 133"/>
    <property type="match status" value="1"/>
</dbReference>
<keyword evidence="9" id="KW-0238">DNA-binding</keyword>
<keyword evidence="5" id="KW-0677">Repeat</keyword>
<feature type="domain" description="C2H2-type" evidence="13">
    <location>
        <begin position="456"/>
        <end position="483"/>
    </location>
</feature>
<dbReference type="InterPro" id="IPR001909">
    <property type="entry name" value="KRAB"/>
</dbReference>
<keyword evidence="16" id="KW-1185">Reference proteome</keyword>
<feature type="domain" description="C2H2-type" evidence="13">
    <location>
        <begin position="484"/>
        <end position="511"/>
    </location>
</feature>
<dbReference type="FunFam" id="3.30.160.60:FF:000446">
    <property type="entry name" value="Zinc finger protein"/>
    <property type="match status" value="1"/>
</dbReference>
<evidence type="ECO:0000259" key="14">
    <source>
        <dbReference type="PROSITE" id="PS50805"/>
    </source>
</evidence>
<evidence type="ECO:0000256" key="2">
    <source>
        <dbReference type="ARBA" id="ARBA00004123"/>
    </source>
</evidence>
<dbReference type="Proteomes" id="UP000694394">
    <property type="component" value="Chromosome 22"/>
</dbReference>
<feature type="domain" description="C2H2-type" evidence="13">
    <location>
        <begin position="400"/>
        <end position="427"/>
    </location>
</feature>
<dbReference type="InterPro" id="IPR036236">
    <property type="entry name" value="Znf_C2H2_sf"/>
</dbReference>
<dbReference type="Pfam" id="PF00096">
    <property type="entry name" value="zf-C2H2"/>
    <property type="match status" value="8"/>
</dbReference>
<dbReference type="Pfam" id="PF01352">
    <property type="entry name" value="KRAB"/>
    <property type="match status" value="1"/>
</dbReference>
<evidence type="ECO:0000256" key="3">
    <source>
        <dbReference type="ARBA" id="ARBA00006991"/>
    </source>
</evidence>
<organism evidence="15 16">
    <name type="scientific">Microcebus murinus</name>
    <name type="common">Gray mouse lemur</name>
    <name type="synonym">Lemur murinus</name>
    <dbReference type="NCBI Taxonomy" id="30608"/>
    <lineage>
        <taxon>Eukaryota</taxon>
        <taxon>Metazoa</taxon>
        <taxon>Chordata</taxon>
        <taxon>Craniata</taxon>
        <taxon>Vertebrata</taxon>
        <taxon>Euteleostomi</taxon>
        <taxon>Mammalia</taxon>
        <taxon>Eutheria</taxon>
        <taxon>Euarchontoglires</taxon>
        <taxon>Primates</taxon>
        <taxon>Strepsirrhini</taxon>
        <taxon>Lemuriformes</taxon>
        <taxon>Cheirogaleidae</taxon>
        <taxon>Microcebus</taxon>
    </lineage>
</organism>
<feature type="domain" description="C2H2-type" evidence="13">
    <location>
        <begin position="428"/>
        <end position="455"/>
    </location>
</feature>
<sequence>MEAHSWPGPPQASVCFEGVAVTFTQEEWRQLNLAQRMLYRDVTLETCGCLVSLGLLLSKLEVISQLERDDLCRVRQPPPRDCEATLEKKRSASERVNIREELSHHMEMNHCIQGEHPWPEPLGNMQDQIDCLQEAHEESVRQMPLTSEGLFAEGEHCEHELGEGHRLCLSLLPPTLLTNEHFEKLSAQGKEWKQNPVFITHEKAWAGLKPCENCQRARAFCQSIYLSKLENIETGNKTPCDYVVSSDSLNFGTSLCFHGRIFSAENSSDCKDYGNLFCHRVDFGGTKYECDKCGEACCESLCLAQMERSDPGEASFRCKGSCDSFPMASSFNDHNIIQTRKKPYVCNQCGKSFSCCSKLLVHQRTHTGEKPYKCTQCGKSFSQSYDLVVHERTHTGEKPYKCNQCGKSFTQSSKLTRHQRTHIGVKPYKCLECERSFRWNSNLIVHQRIHTGEKPYECPHCGKSFSQSSDFIAHKRTHSGEKPYEYNQCGKSFIRSTQLIRHLQIHTGEKPYKCSQCDKTFMGAGRGGSRLKRDSVSKKKKKTFMGSSHLIEHQRTHTGEKLFECHQCGKAFTGSSHLLSHQRIHSGEKPYQCNDCGKSFHQRSQLVVHQRTHTGEKP</sequence>
<feature type="domain" description="C2H2-type" evidence="13">
    <location>
        <begin position="372"/>
        <end position="399"/>
    </location>
</feature>
<feature type="domain" description="C2H2-type" evidence="13">
    <location>
        <begin position="542"/>
        <end position="562"/>
    </location>
</feature>
<dbReference type="GO" id="GO:0005634">
    <property type="term" value="C:nucleus"/>
    <property type="evidence" value="ECO:0007669"/>
    <property type="project" value="UniProtKB-SubCell"/>
</dbReference>
<feature type="domain" description="C2H2-type" evidence="13">
    <location>
        <begin position="563"/>
        <end position="590"/>
    </location>
</feature>
<dbReference type="CDD" id="cd07765">
    <property type="entry name" value="KRAB_A-box"/>
    <property type="match status" value="1"/>
</dbReference>
<evidence type="ECO:0000313" key="16">
    <source>
        <dbReference type="Proteomes" id="UP000694394"/>
    </source>
</evidence>
<comment type="similarity">
    <text evidence="3">Belongs to the krueppel C2H2-type zinc-finger protein family.</text>
</comment>